<dbReference type="EMBL" id="LYUD01000070">
    <property type="protein sequence ID" value="OAZ74207.1"/>
    <property type="molecule type" value="Genomic_DNA"/>
</dbReference>
<name>A0A1A0DHP3_ACEPA</name>
<evidence type="ECO:0000313" key="3">
    <source>
        <dbReference type="Proteomes" id="UP000093796"/>
    </source>
</evidence>
<feature type="domain" description="Polymerase beta nucleotidyltransferase" evidence="1">
    <location>
        <begin position="45"/>
        <end position="89"/>
    </location>
</feature>
<dbReference type="PATRIC" id="fig|438.15.peg.776"/>
<evidence type="ECO:0000313" key="2">
    <source>
        <dbReference type="EMBL" id="OAZ74207.1"/>
    </source>
</evidence>
<dbReference type="AlphaFoldDB" id="A0A1A0DHP3"/>
<dbReference type="Pfam" id="PF18765">
    <property type="entry name" value="Polbeta"/>
    <property type="match status" value="1"/>
</dbReference>
<dbReference type="CDD" id="cd05403">
    <property type="entry name" value="NT_KNTase_like"/>
    <property type="match status" value="1"/>
</dbReference>
<evidence type="ECO:0000259" key="1">
    <source>
        <dbReference type="Pfam" id="PF18765"/>
    </source>
</evidence>
<gene>
    <name evidence="2" type="ORF">SRCM100623_00673</name>
</gene>
<dbReference type="OrthoDB" id="559450at2"/>
<dbReference type="InterPro" id="IPR043519">
    <property type="entry name" value="NT_sf"/>
</dbReference>
<accession>A0A1A0DHP3</accession>
<proteinExistence type="predicted"/>
<organism evidence="2 3">
    <name type="scientific">Acetobacter pasteurianus</name>
    <name type="common">Acetobacter turbidans</name>
    <dbReference type="NCBI Taxonomy" id="438"/>
    <lineage>
        <taxon>Bacteria</taxon>
        <taxon>Pseudomonadati</taxon>
        <taxon>Pseudomonadota</taxon>
        <taxon>Alphaproteobacteria</taxon>
        <taxon>Acetobacterales</taxon>
        <taxon>Acetobacteraceae</taxon>
        <taxon>Acetobacter</taxon>
    </lineage>
</organism>
<comment type="caution">
    <text evidence="2">The sequence shown here is derived from an EMBL/GenBank/DDBJ whole genome shotgun (WGS) entry which is preliminary data.</text>
</comment>
<dbReference type="Gene3D" id="3.30.460.10">
    <property type="entry name" value="Beta Polymerase, domain 2"/>
    <property type="match status" value="1"/>
</dbReference>
<reference evidence="2 3" key="1">
    <citation type="submission" date="2016-05" db="EMBL/GenBank/DDBJ databases">
        <title>Genome sequencing of Acetobacter pasteurianus strain SRCM100623.</title>
        <authorList>
            <person name="Song Y.R."/>
        </authorList>
    </citation>
    <scope>NUCLEOTIDE SEQUENCE [LARGE SCALE GENOMIC DNA]</scope>
    <source>
        <strain evidence="2 3">SRCM100623</strain>
    </source>
</reference>
<dbReference type="SUPFAM" id="SSF81301">
    <property type="entry name" value="Nucleotidyltransferase"/>
    <property type="match status" value="1"/>
</dbReference>
<sequence length="139" mass="15467">MQTMIIGEKRERALSGEIQANAVERRRHNNQRAHDLLAGEPKLKTLVALAKKQLKAKQVWIFGSRANGTNRSDSDWDIFLVLPNTATDNDLNPVTTWSIGRSAGLIADVVAERDIEVRSAINVPNTLSYVLHREGVRVA</sequence>
<dbReference type="Proteomes" id="UP000093796">
    <property type="component" value="Unassembled WGS sequence"/>
</dbReference>
<dbReference type="RefSeq" id="WP_080587146.1">
    <property type="nucleotide sequence ID" value="NZ_LYUD01000070.1"/>
</dbReference>
<protein>
    <recommendedName>
        <fullName evidence="1">Polymerase beta nucleotidyltransferase domain-containing protein</fullName>
    </recommendedName>
</protein>
<dbReference type="InterPro" id="IPR041633">
    <property type="entry name" value="Polbeta"/>
</dbReference>